<dbReference type="STRING" id="1206466.K0KPS7"/>
<keyword evidence="1" id="KW-0812">Transmembrane</keyword>
<dbReference type="HOGENOM" id="CLU_1645046_0_0_1"/>
<keyword evidence="1" id="KW-0472">Membrane</keyword>
<gene>
    <name evidence="2" type="ORF">BN7_3725</name>
</gene>
<organism evidence="2 3">
    <name type="scientific">Wickerhamomyces ciferrii (strain ATCC 14091 / BCRC 22168 / CBS 111 / JCM 3599 / NBRC 0793 / NRRL Y-1031 F-60-10)</name>
    <name type="common">Yeast</name>
    <name type="synonym">Pichia ciferrii</name>
    <dbReference type="NCBI Taxonomy" id="1206466"/>
    <lineage>
        <taxon>Eukaryota</taxon>
        <taxon>Fungi</taxon>
        <taxon>Dikarya</taxon>
        <taxon>Ascomycota</taxon>
        <taxon>Saccharomycotina</taxon>
        <taxon>Saccharomycetes</taxon>
        <taxon>Phaffomycetales</taxon>
        <taxon>Wickerhamomycetaceae</taxon>
        <taxon>Wickerhamomyces</taxon>
    </lineage>
</organism>
<dbReference type="InParanoid" id="K0KPS7"/>
<evidence type="ECO:0000313" key="2">
    <source>
        <dbReference type="EMBL" id="CCH44167.1"/>
    </source>
</evidence>
<name>K0KPS7_WICCF</name>
<dbReference type="EMBL" id="CAIF01000109">
    <property type="protein sequence ID" value="CCH44167.1"/>
    <property type="molecule type" value="Genomic_DNA"/>
</dbReference>
<dbReference type="AlphaFoldDB" id="K0KPS7"/>
<sequence length="161" mass="18200">MNLIGNAILAVWDVPDSAKWVGFCFGYWSWSQSSTFYPLMNDILRHDANQRSIEWILSYLFCAQSNVWLNKIMYPTTEAPKFTKGFTGAACWSAVQGIAMMVGLVFYKRDEKREAYDNGIVVYNSAKGETKESALLQIREKISKETNGEVEAIAVSSEKSK</sequence>
<proteinExistence type="predicted"/>
<keyword evidence="3" id="KW-1185">Reference proteome</keyword>
<dbReference type="eggNOG" id="KOG2533">
    <property type="taxonomic scope" value="Eukaryota"/>
</dbReference>
<reference evidence="2 3" key="1">
    <citation type="journal article" date="2012" name="Eukaryot. Cell">
        <title>Draft genome sequence of Wickerhamomyces ciferrii NRRL Y-1031 F-60-10.</title>
        <authorList>
            <person name="Schneider J."/>
            <person name="Andrea H."/>
            <person name="Blom J."/>
            <person name="Jaenicke S."/>
            <person name="Ruckert C."/>
            <person name="Schorsch C."/>
            <person name="Szczepanowski R."/>
            <person name="Farwick M."/>
            <person name="Goesmann A."/>
            <person name="Puhler A."/>
            <person name="Schaffer S."/>
            <person name="Tauch A."/>
            <person name="Kohler T."/>
            <person name="Brinkrolf K."/>
        </authorList>
    </citation>
    <scope>NUCLEOTIDE SEQUENCE [LARGE SCALE GENOMIC DNA]</scope>
    <source>
        <strain evidence="3">ATCC 14091 / BCRC 22168 / CBS 111 / JCM 3599 / NBRC 0793 / NRRL Y-1031 F-60-10</strain>
    </source>
</reference>
<evidence type="ECO:0000313" key="3">
    <source>
        <dbReference type="Proteomes" id="UP000009328"/>
    </source>
</evidence>
<comment type="caution">
    <text evidence="2">The sequence shown here is derived from an EMBL/GenBank/DDBJ whole genome shotgun (WGS) entry which is preliminary data.</text>
</comment>
<evidence type="ECO:0000256" key="1">
    <source>
        <dbReference type="SAM" id="Phobius"/>
    </source>
</evidence>
<dbReference type="Proteomes" id="UP000009328">
    <property type="component" value="Unassembled WGS sequence"/>
</dbReference>
<keyword evidence="1" id="KW-1133">Transmembrane helix</keyword>
<accession>K0KPS7</accession>
<feature type="transmembrane region" description="Helical" evidence="1">
    <location>
        <begin position="86"/>
        <end position="107"/>
    </location>
</feature>
<protein>
    <submittedName>
        <fullName evidence="2">Transporter SEO1</fullName>
    </submittedName>
</protein>